<dbReference type="InterPro" id="IPR007947">
    <property type="entry name" value="CD164_MGC24"/>
</dbReference>
<keyword evidence="4" id="KW-0732">Signal</keyword>
<dbReference type="Ensembl" id="ENSJJAT00000017105.1">
    <property type="protein sequence ID" value="ENSJJAP00000010643.1"/>
    <property type="gene ID" value="ENSJJAG00000014178.1"/>
</dbReference>
<protein>
    <submittedName>
        <fullName evidence="9">Transmembrane protein 123</fullName>
    </submittedName>
</protein>
<dbReference type="Proteomes" id="UP000694385">
    <property type="component" value="Unassembled WGS sequence"/>
</dbReference>
<keyword evidence="7" id="KW-0325">Glycoprotein</keyword>
<dbReference type="GO" id="GO:0031410">
    <property type="term" value="C:cytoplasmic vesicle"/>
    <property type="evidence" value="ECO:0007669"/>
    <property type="project" value="TreeGrafter"/>
</dbReference>
<dbReference type="GeneTree" id="ENSGT00530000063929"/>
<evidence type="ECO:0000256" key="2">
    <source>
        <dbReference type="ARBA" id="ARBA00005341"/>
    </source>
</evidence>
<evidence type="ECO:0000313" key="10">
    <source>
        <dbReference type="Proteomes" id="UP000694385"/>
    </source>
</evidence>
<evidence type="ECO:0000256" key="7">
    <source>
        <dbReference type="ARBA" id="ARBA00023180"/>
    </source>
</evidence>
<accession>A0A8C5KID8</accession>
<evidence type="ECO:0000313" key="9">
    <source>
        <dbReference type="Ensembl" id="ENSJJAP00000010643.1"/>
    </source>
</evidence>
<reference evidence="9" key="1">
    <citation type="submission" date="2025-08" db="UniProtKB">
        <authorList>
            <consortium name="Ensembl"/>
        </authorList>
    </citation>
    <scope>IDENTIFICATION</scope>
</reference>
<evidence type="ECO:0000256" key="1">
    <source>
        <dbReference type="ARBA" id="ARBA00004479"/>
    </source>
</evidence>
<organism evidence="9 10">
    <name type="scientific">Jaculus jaculus</name>
    <name type="common">Lesser Egyptian jerboa</name>
    <dbReference type="NCBI Taxonomy" id="51337"/>
    <lineage>
        <taxon>Eukaryota</taxon>
        <taxon>Metazoa</taxon>
        <taxon>Chordata</taxon>
        <taxon>Craniata</taxon>
        <taxon>Vertebrata</taxon>
        <taxon>Euteleostomi</taxon>
        <taxon>Mammalia</taxon>
        <taxon>Eutheria</taxon>
        <taxon>Euarchontoglires</taxon>
        <taxon>Glires</taxon>
        <taxon>Rodentia</taxon>
        <taxon>Myomorpha</taxon>
        <taxon>Dipodoidea</taxon>
        <taxon>Dipodidae</taxon>
        <taxon>Dipodinae</taxon>
        <taxon>Jaculus</taxon>
    </lineage>
</organism>
<evidence type="ECO:0000256" key="5">
    <source>
        <dbReference type="ARBA" id="ARBA00022989"/>
    </source>
</evidence>
<evidence type="ECO:0000256" key="3">
    <source>
        <dbReference type="ARBA" id="ARBA00022692"/>
    </source>
</evidence>
<dbReference type="PANTHER" id="PTHR11337:SF14">
    <property type="entry name" value="PORIMIN"/>
    <property type="match status" value="1"/>
</dbReference>
<comment type="similarity">
    <text evidence="2">Belongs to the CD164 family.</text>
</comment>
<evidence type="ECO:0000256" key="4">
    <source>
        <dbReference type="ARBA" id="ARBA00022729"/>
    </source>
</evidence>
<dbReference type="GO" id="GO:0009897">
    <property type="term" value="C:external side of plasma membrane"/>
    <property type="evidence" value="ECO:0007669"/>
    <property type="project" value="Ensembl"/>
</dbReference>
<evidence type="ECO:0000256" key="6">
    <source>
        <dbReference type="ARBA" id="ARBA00023136"/>
    </source>
</evidence>
<dbReference type="PANTHER" id="PTHR11337">
    <property type="entry name" value="MUCIN/PORIMIN"/>
    <property type="match status" value="1"/>
</dbReference>
<sequence length="175" mass="18782">LIQPRLAIKPLCVRLNLNSLSSCLDPTPTQSWVTESIVQHVTSNHTSQFNSISVVLNNVTTVTVKPTTISKMSTPGVSTNMTSTALKSTPNATSVSPNVTQTSTSLVTTAHNSLLTSLTTIHSKESKGSKFDTGSFVGGIVLTLGVLSILYVGCKVYYSRRGIRYRSIDEHDAII</sequence>
<dbReference type="AlphaFoldDB" id="A0A8C5KID8"/>
<keyword evidence="10" id="KW-1185">Reference proteome</keyword>
<feature type="transmembrane region" description="Helical" evidence="8">
    <location>
        <begin position="136"/>
        <end position="158"/>
    </location>
</feature>
<reference evidence="9" key="2">
    <citation type="submission" date="2025-09" db="UniProtKB">
        <authorList>
            <consortium name="Ensembl"/>
        </authorList>
    </citation>
    <scope>IDENTIFICATION</scope>
</reference>
<proteinExistence type="inferred from homology"/>
<comment type="subcellular location">
    <subcellularLocation>
        <location evidence="1">Membrane</location>
        <topology evidence="1">Single-pass type I membrane protein</topology>
    </subcellularLocation>
</comment>
<keyword evidence="6 8" id="KW-0472">Membrane</keyword>
<name>A0A8C5KID8_JACJA</name>
<keyword evidence="3 8" id="KW-0812">Transmembrane</keyword>
<keyword evidence="5 8" id="KW-1133">Transmembrane helix</keyword>
<dbReference type="OMA" id="STIEPAX"/>
<gene>
    <name evidence="9" type="primary">Tmem123</name>
</gene>
<evidence type="ECO:0000256" key="8">
    <source>
        <dbReference type="SAM" id="Phobius"/>
    </source>
</evidence>